<reference evidence="2 3" key="1">
    <citation type="submission" date="2012-02" db="EMBL/GenBank/DDBJ databases">
        <title>Complete genome sequence of Actinoplanes missouriensis 431 (= NBRC 102363).</title>
        <authorList>
            <person name="Ohnishi Y."/>
            <person name="Ishikawa J."/>
            <person name="Sekine M."/>
            <person name="Hosoyama A."/>
            <person name="Harada T."/>
            <person name="Narita H."/>
            <person name="Hata T."/>
            <person name="Konno Y."/>
            <person name="Tutikane K."/>
            <person name="Fujita N."/>
            <person name="Horinouchi S."/>
            <person name="Hayakawa M."/>
        </authorList>
    </citation>
    <scope>NUCLEOTIDE SEQUENCE [LARGE SCALE GENOMIC DNA]</scope>
    <source>
        <strain evidence="3">ATCC 14538 / DSM 43046 / CBS 188.64 / JCM 3121 / NBRC 102363 / NCIMB 12654 / NRRL B-3342 / UNCC 431</strain>
    </source>
</reference>
<dbReference type="STRING" id="512565.AMIS_7450"/>
<dbReference type="Proteomes" id="UP000007882">
    <property type="component" value="Chromosome"/>
</dbReference>
<dbReference type="OrthoDB" id="1190024at2"/>
<dbReference type="EMBL" id="AP012319">
    <property type="protein sequence ID" value="BAL85965.1"/>
    <property type="molecule type" value="Genomic_DNA"/>
</dbReference>
<dbReference type="InterPro" id="IPR018958">
    <property type="entry name" value="Knr4/Smi1-like_dom"/>
</dbReference>
<keyword evidence="3" id="KW-1185">Reference proteome</keyword>
<dbReference type="InterPro" id="IPR037883">
    <property type="entry name" value="Knr4/Smi1-like_sf"/>
</dbReference>
<dbReference type="HOGENOM" id="CLU_082074_0_0_11"/>
<dbReference type="eggNOG" id="COG0457">
    <property type="taxonomic scope" value="Bacteria"/>
</dbReference>
<organism evidence="2 3">
    <name type="scientific">Actinoplanes missouriensis (strain ATCC 14538 / DSM 43046 / CBS 188.64 / JCM 3121 / NBRC 102363 / NCIMB 12654 / NRRL B-3342 / UNCC 431)</name>
    <dbReference type="NCBI Taxonomy" id="512565"/>
    <lineage>
        <taxon>Bacteria</taxon>
        <taxon>Bacillati</taxon>
        <taxon>Actinomycetota</taxon>
        <taxon>Actinomycetes</taxon>
        <taxon>Micromonosporales</taxon>
        <taxon>Micromonosporaceae</taxon>
        <taxon>Actinoplanes</taxon>
    </lineage>
</organism>
<evidence type="ECO:0000313" key="3">
    <source>
        <dbReference type="Proteomes" id="UP000007882"/>
    </source>
</evidence>
<evidence type="ECO:0000313" key="2">
    <source>
        <dbReference type="EMBL" id="BAL85965.1"/>
    </source>
</evidence>
<protein>
    <recommendedName>
        <fullName evidence="1">Knr4/Smi1-like domain-containing protein</fullName>
    </recommendedName>
</protein>
<evidence type="ECO:0000259" key="1">
    <source>
        <dbReference type="SMART" id="SM00860"/>
    </source>
</evidence>
<dbReference type="RefSeq" id="WP_014440862.1">
    <property type="nucleotide sequence ID" value="NC_017093.1"/>
</dbReference>
<dbReference type="AlphaFoldDB" id="I0GYX8"/>
<proteinExistence type="predicted"/>
<dbReference type="Pfam" id="PF09346">
    <property type="entry name" value="SMI1_KNR4"/>
    <property type="match status" value="1"/>
</dbReference>
<dbReference type="Gene3D" id="3.40.1580.10">
    <property type="entry name" value="SMI1/KNR4-like"/>
    <property type="match status" value="1"/>
</dbReference>
<sequence length="214" mass="23893">MEIDWTDVRPRVAALAARPGLDRAFGWRWHEGLLEPPLTDAELTALEAQLGVELPGEYRSFLREVSRGGAGPAYGLFPLRRAADRWEWEGDGADITDQATLAQPFPHTEAFNPVDELPEQPDEDDGGDAEESWWELHDRVAFSPAHSVGLIYLCHHGCALREALVVSGPSRGQMWADDRADDQGFSPVLGDDGRPLTFAGWYRKWLTESEQQLT</sequence>
<feature type="domain" description="Knr4/Smi1-like" evidence="1">
    <location>
        <begin position="37"/>
        <end position="204"/>
    </location>
</feature>
<name>I0GYX8_ACTM4</name>
<dbReference type="SUPFAM" id="SSF160631">
    <property type="entry name" value="SMI1/KNR4-like"/>
    <property type="match status" value="1"/>
</dbReference>
<dbReference type="KEGG" id="ams:AMIS_7450"/>
<dbReference type="PATRIC" id="fig|512565.3.peg.749"/>
<dbReference type="SMART" id="SM00860">
    <property type="entry name" value="SMI1_KNR4"/>
    <property type="match status" value="1"/>
</dbReference>
<accession>I0GYX8</accession>
<gene>
    <name evidence="2" type="ordered locus">AMIS_7450</name>
</gene>